<feature type="region of interest" description="Disordered" evidence="4">
    <location>
        <begin position="2011"/>
        <end position="2046"/>
    </location>
</feature>
<dbReference type="SUPFAM" id="SSF49899">
    <property type="entry name" value="Concanavalin A-like lectins/glucanases"/>
    <property type="match status" value="2"/>
</dbReference>
<dbReference type="Pfam" id="PF00622">
    <property type="entry name" value="SPRY"/>
    <property type="match status" value="1"/>
</dbReference>
<name>A0ABN8D092_9STRA</name>
<dbReference type="InterPro" id="IPR001876">
    <property type="entry name" value="Znf_RanBP2"/>
</dbReference>
<keyword evidence="8" id="KW-1185">Reference proteome</keyword>
<feature type="region of interest" description="Disordered" evidence="4">
    <location>
        <begin position="2911"/>
        <end position="2965"/>
    </location>
</feature>
<evidence type="ECO:0000259" key="5">
    <source>
        <dbReference type="PROSITE" id="PS50030"/>
    </source>
</evidence>
<comment type="caution">
    <text evidence="7">The sequence shown here is derived from an EMBL/GenBank/DDBJ whole genome shotgun (WGS) entry which is preliminary data.</text>
</comment>
<accession>A0ABN8D092</accession>
<dbReference type="Gene3D" id="1.10.8.10">
    <property type="entry name" value="DNA helicase RuvA subunit, C-terminal domain"/>
    <property type="match status" value="1"/>
</dbReference>
<dbReference type="PROSITE" id="PS50188">
    <property type="entry name" value="B302_SPRY"/>
    <property type="match status" value="1"/>
</dbReference>
<evidence type="ECO:0008006" key="9">
    <source>
        <dbReference type="Google" id="ProtNLM"/>
    </source>
</evidence>
<dbReference type="SMART" id="SM00547">
    <property type="entry name" value="ZnF_RBZ"/>
    <property type="match status" value="1"/>
</dbReference>
<dbReference type="InterPro" id="IPR009060">
    <property type="entry name" value="UBA-like_sf"/>
</dbReference>
<feature type="domain" description="B30.2/SPRY" evidence="6">
    <location>
        <begin position="516"/>
        <end position="696"/>
    </location>
</feature>
<evidence type="ECO:0000259" key="6">
    <source>
        <dbReference type="PROSITE" id="PS50188"/>
    </source>
</evidence>
<dbReference type="InterPro" id="IPR013320">
    <property type="entry name" value="ConA-like_dom_sf"/>
</dbReference>
<evidence type="ECO:0000256" key="3">
    <source>
        <dbReference type="ARBA" id="ARBA00022833"/>
    </source>
</evidence>
<dbReference type="InterPro" id="IPR038637">
    <property type="entry name" value="NPCBM_sf"/>
</dbReference>
<dbReference type="PROSITE" id="PS01358">
    <property type="entry name" value="ZF_RANBP2_1"/>
    <property type="match status" value="1"/>
</dbReference>
<dbReference type="Pfam" id="PF08305">
    <property type="entry name" value="NPCBM"/>
    <property type="match status" value="1"/>
</dbReference>
<dbReference type="InterPro" id="IPR003877">
    <property type="entry name" value="SPRY_dom"/>
</dbReference>
<protein>
    <recommendedName>
        <fullName evidence="9">B30.2/SPRY domain-containing protein</fullName>
    </recommendedName>
</protein>
<dbReference type="Gene3D" id="2.60.120.920">
    <property type="match status" value="2"/>
</dbReference>
<evidence type="ECO:0000256" key="4">
    <source>
        <dbReference type="SAM" id="MobiDB-lite"/>
    </source>
</evidence>
<dbReference type="EMBL" id="CAKLCB010000263">
    <property type="protein sequence ID" value="CAH0518509.1"/>
    <property type="molecule type" value="Genomic_DNA"/>
</dbReference>
<sequence length="3858" mass="425391">MEIVDALDSSPLAMNMSDSRIATSHRNLNNDVSLSSIESTPLETSGAHAETYRTGDEEDGWMPKPVRLHSGKTRSCVVCLTSLEYTSSHSWDEYLQSEAYLDQLQANVLQDAFISSVICGETTAGGDVPTEHRMHKNRKFKCRQNVTDYKHMTSAGVVDQLGMEKGSIRTLEEMLIETLPTPVFTHVLERRLAVISHSSKIVCKLMSREKSIKISRPVEKTMDTEELHYLAIQTLSALLKAFDYKNPHALRSFQELSHLLTCFPVLSLYPFWSPMKKPPDKVLRLTKDEVEVSSVTASSDAHGPHCALDGEEDTFWQSQPRPGVVYFVVKATELEKVTSILIVWHMKYIPQTVGVQYRPDGSNSFMPIVEDRTVSSYDPTVIETKFPMSCREARIVMAGTPSSNRNGTYAIKHLRLNMPAPSSLFVDPKLTLSAIANWLLGALDTVDDVMATEAIGALRAWALSTASLNVTMLFVNMLLQLDASAEDHRWRRNAALALEQGRILLKGIEAYHQEKLHRLAHEGGTVGHDDVRKVGAVFESSVCSTGVVVEGGGLIVRTRETSYQYAVVNCGISTGKASWRLRLDTDTQDDEMTCFGAAILPVTINGYDSSPSLWMLRGYNGNLYARGHKLGRAIGKVHPGDIVQVDVDMSEGTLAYKINGTDYGVVFTDLAGHEVHPAVSFYGSGKVISLLGVTKWDCASSDSADVDSIFLSSIRESHFSVGYGTLGKGGQLGYASGGSPNISSGNNTSATESTSIYINGEAKQRCLSTHPPSHGDAYVVYDLSEAYHAISGAIAINDNTRGELFQNHRVVLMFKILGDDKLLWQSKPLCETHLIEQFEVDVKNVRVLELRVSCEGSNHCAQAIWIDPCLHPVKEWICSKCSYVNHGSAKICAVCRNGTRDESLKKTVDKLASGDVSNESTPPAFGSDGLVQDPKSLSELGTNIIRQIYELYQLEPGRCMSSAKPTVPFEEPFCRQPTKDVISLLLLMLQRFHTNSGLDAKASNDAKYNCDGFVHVLGIISANLESIACHDVKDSTTELGVSLVTELREELETIARIREAPQRVANEIEEAAAQTIVAGISVLYPSAIEKLQLLLQLLRSYILRPIDATSASYFVLASVMRLLATPGQDGILTFMPYMAADNDKCRGSSFGETDEAAWILSVTEAVKLLMQVVVNAHRKQLLADTDTSSEEDVGSDKLTDAAINLLKTYQLYLLSAAIELTKTKAFEGATANHSDGKSAKAMSRRRLQVQEATLQFGVFSLNVYRNLVDSIVAIQAEESFVLPQATVARQASVRSYQIPLLSEVLPWFIACLCLLRRHTWLARQILPAVVRLLETLDHFCSESQAVTKSAHRFQQLEAHQKARLIETQEIERVAALEKEPSCWPHSTKRLYNVFYQLYTGEKDHFEGQIGFQFEAMSSFTIVALGRSVNPKRHGGRLTREHLIRLWEEGSQLLVAEVTVGGRSRKDALGYALEMLPFPAKITQGKLYRLTTQEFANGGDPWYKKENLPDEEYDESYIKILRDCYASGSVGFPGSQNMMGAAYGVPTFMVQDETPLGSLPRFVPPHGCLSLRFDTRKTLNSVCISHTGTSAVVKDNTDTWRTCLLRTAFLHGVHSVDFAVKCSRDGGTVSGHVCVGIDWRQPRGERCLNSQQSAYDTFMGETLTSIGWMPSIGSVWVGGVRYDYGPKLSVSVGDIFTVVIDYDLHLLSFAYNGKNVGIAVGPKEFWPLGTAIEKLPEVVTAGVSLYGFQDAVQVRPSGIAMSSLRVHWLFDLHNSLASLAGRIASTLIAGHPVDAVEEELLPWLQSPLLSGGNAEPSAGQDQSGVNTPLLWSDVLQAECARYPSNQQEIGAEVLAGFSPYTPSSIDEDLVQRKRGSERRFKTSEAVSQRDPVFWGNWTADMTERGTVQLIMSWLEKHCPDRTFLSRLGRFPLCERWVCAALIMHAPSHVLQEVQAIAAGAGVSTGGEVVGADFFVSHAHFTPSDDIICVWKRIIMLRHWLIKVRQGYRAKEADETSVNERDTREGTVENSTATIISQSDESSSPKRFDDDINLEQSVVVPQTFDDLLKQVVQRAEFLCKLAPPSGETEGLKGDSQIALFNLAEKWSAQKTPPSLQPMLERWKTLGKADSSKWSGIVDVLRAQHRWRARRASIQGLAFTSPQSIASDDSLNESSDDMLETKGEYDYMSSFSAMMKACELYIRDGTGAPPKVLTLLLERRQRRSDSRLFGLQAMKSIISLLSYDSAIHNALIFLRPAMRGFTDSEKESQELNDRQVVAETFRATLRHHYLKGLEGCNRQTIESVRKAFCDLYTHLAQILGGSSGYSISDPQLKQTILCAWSLDFEPQDHQFLLETGMLSKLQEMFSIRSVLRKAVAVNEDLSDGTLSPGSVRGYSSINWHPLSVEFVQQGLLRSGYMTKRDVFQLLHRAPHYACPAEWWKKNDMKNAKDDVPITARHTASSLSLLYADMLARLQQKLLGPLLHTSTCKTLCFGTRITPPSARDAQAATNPKPDKVSYVNMPALGEVRDFTMEMWIFPTALVGNQALRCDDGVHNGSVYLELAGRHLQLSIPGNSPREWLFKVYQLQTFQWVHIAITYDKAKRCLQLFVNGVLSEKMEFEYVCSSVNFRSSRLGCWMNDDDTHGAAITSISSQRIFKGSIAEVRIWKVSRAGHEILRDFQRSIPLVTCPTDSSVTKSKVFSDAMIGLWHLTEGEGICGYDGAPVLKAVPEGPEARGYNLTISHCRWVPTSLPVFGNNVLDNMSPNEWSRTVMCVRVFQRKVRLWLMIQFNESVHLAKLVCKFDEHNAMQKWNHLSRIDGDDGDVTLSDSIAAYLRRGETERGKLTGQPLDKTTSKTISQWNACTDEQMIIQKQTRRCAWVVFRFLASTGISGAYDRREGEAKSVAAVAKMKRKQRLQKAGSSGNGTFSTVGGQLATEDSHGSSLSSSAEDTAIRTAEAASDAAKSAATNRELEEPVLQTLWFSKEFHRKVFEVLEKELIQGKGLTEAAEGLTRAQRMLRSVSTPVQKRGASLRQYPSDVARGMSGFVNFHHATSNLSENSEVLEPLEVETHMFKILLFMLSQSQQSSAITYLAHPHMLRGVLEMLRIASPRSQRVVKLLLRRICCSGSIKPSDVGAILGSESVLIDLLLDQVAESVCSTAAPMATHAVNVPANSAQVGIADKDNSFSSSESLSNPIGFRSGEISLVMASESVALLRLLLMEKHWEQVVSEILCNAIRNIAPILARKNCDRLSSHLQRSADSSDIRVRAAIVRAVGALCVLGTHSDCIRIGGKVVVTAQGTNGCRSDIALDCSPNSVSATLIEMNSHASTVRVVFHPTSSESNFDPSHNVQDVKLASLSPSEEIVLPSSVMPLSMDMLPVILQLTSLEDTSVLKEFDSLWRLQIRSRALLALEPLLRHSVCVTKRFAHDAIAQNLLRFALTPTSLDTFLSLPLLQERGRMLLCRLIESSTPLGEVMFHGLQEPTASALAASEPLPLGGSSFIEAINDPAEEETEAHRVRRGFASTLAAMGFDFDLCMAALESSHDDPNLAAEWLMGVGATTYQERLKAQRLAQASIEAHELAEGANGIPALTIEAKATELQSISGMPYCLSLCALELSNSDPNRAMEWLMEHGNSYAEKFDSLDLLTDAFLATRTVVLEDQAAMEEVDQPDPLVALAGQDASTADYLSITTSISNAPSADAMAVTLAPILAPIPVKPNAGVVAARDSNVTAFSPLDPTYLTPNVLLTVTSDVGPVKQLVASGRTGIYRRYSPDDGVLVTFLNTESGAYEDEFFSPQDLRRIVKIFDEPLEGVESIHRVAMRTENALSTYYARRAITALLCAFTSLGNLIPKVSGMETDKTDAL</sequence>
<evidence type="ECO:0000313" key="8">
    <source>
        <dbReference type="Proteomes" id="UP001158986"/>
    </source>
</evidence>
<feature type="compositionally biased region" description="Polar residues" evidence="4">
    <location>
        <begin position="2026"/>
        <end position="2040"/>
    </location>
</feature>
<proteinExistence type="predicted"/>
<dbReference type="CDD" id="cd12881">
    <property type="entry name" value="SPRY_HERC1"/>
    <property type="match status" value="1"/>
</dbReference>
<dbReference type="InterPro" id="IPR043136">
    <property type="entry name" value="B30.2/SPRY_sf"/>
</dbReference>
<feature type="compositionally biased region" description="Basic and acidic residues" evidence="4">
    <location>
        <begin position="2011"/>
        <end position="2025"/>
    </location>
</feature>
<dbReference type="Gene3D" id="2.60.120.200">
    <property type="match status" value="1"/>
</dbReference>
<dbReference type="PANTHER" id="PTHR12245">
    <property type="entry name" value="SPRY DOMAIN CONTAINING SOCS BOX PROTEIN"/>
    <property type="match status" value="1"/>
</dbReference>
<dbReference type="Gene3D" id="2.60.120.1060">
    <property type="entry name" value="NPCBM/NEW2 domain"/>
    <property type="match status" value="1"/>
</dbReference>
<dbReference type="SUPFAM" id="SSF49785">
    <property type="entry name" value="Galactose-binding domain-like"/>
    <property type="match status" value="2"/>
</dbReference>
<dbReference type="InterPro" id="IPR001870">
    <property type="entry name" value="B30.2/SPRY"/>
</dbReference>
<evidence type="ECO:0000313" key="7">
    <source>
        <dbReference type="EMBL" id="CAH0518509.1"/>
    </source>
</evidence>
<dbReference type="Pfam" id="PF13385">
    <property type="entry name" value="Laminin_G_3"/>
    <property type="match status" value="1"/>
</dbReference>
<dbReference type="SMART" id="SM00165">
    <property type="entry name" value="UBA"/>
    <property type="match status" value="2"/>
</dbReference>
<reference evidence="7 8" key="1">
    <citation type="submission" date="2021-11" db="EMBL/GenBank/DDBJ databases">
        <authorList>
            <person name="Islam A."/>
            <person name="Islam S."/>
            <person name="Flora M.S."/>
            <person name="Rahman M."/>
            <person name="Ziaur R.M."/>
            <person name="Epstein J.H."/>
            <person name="Hassan M."/>
            <person name="Klassen M."/>
            <person name="Woodard K."/>
            <person name="Webb A."/>
            <person name="Webby R.J."/>
            <person name="El Zowalaty M.E."/>
        </authorList>
    </citation>
    <scope>NUCLEOTIDE SEQUENCE [LARGE SCALE GENOMIC DNA]</scope>
    <source>
        <strain evidence="7">Pbs1</strain>
    </source>
</reference>
<keyword evidence="3" id="KW-0862">Zinc</keyword>
<dbReference type="Gene3D" id="2.60.120.260">
    <property type="entry name" value="Galactose-binding domain-like"/>
    <property type="match status" value="1"/>
</dbReference>
<dbReference type="SUPFAM" id="SSF46934">
    <property type="entry name" value="UBA-like"/>
    <property type="match status" value="1"/>
</dbReference>
<feature type="compositionally biased region" description="Polar residues" evidence="4">
    <location>
        <begin position="2915"/>
        <end position="2927"/>
    </location>
</feature>
<evidence type="ECO:0000256" key="2">
    <source>
        <dbReference type="ARBA" id="ARBA00022771"/>
    </source>
</evidence>
<feature type="compositionally biased region" description="Low complexity" evidence="4">
    <location>
        <begin position="2952"/>
        <end position="2963"/>
    </location>
</feature>
<dbReference type="PANTHER" id="PTHR12245:SF5">
    <property type="entry name" value="SPRY DOMAIN-CONTAINING SOCS BOX PROTEIN 3"/>
    <property type="match status" value="1"/>
</dbReference>
<dbReference type="InterPro" id="IPR013222">
    <property type="entry name" value="Glyco_hyd_98_carb-bd"/>
</dbReference>
<dbReference type="InterPro" id="IPR015940">
    <property type="entry name" value="UBA"/>
</dbReference>
<keyword evidence="1" id="KW-0479">Metal-binding</keyword>
<dbReference type="InterPro" id="IPR050672">
    <property type="entry name" value="FBXO45-Fsn/SPSB_families"/>
</dbReference>
<organism evidence="7 8">
    <name type="scientific">Peronospora belbahrii</name>
    <dbReference type="NCBI Taxonomy" id="622444"/>
    <lineage>
        <taxon>Eukaryota</taxon>
        <taxon>Sar</taxon>
        <taxon>Stramenopiles</taxon>
        <taxon>Oomycota</taxon>
        <taxon>Peronosporomycetes</taxon>
        <taxon>Peronosporales</taxon>
        <taxon>Peronosporaceae</taxon>
        <taxon>Peronospora</taxon>
    </lineage>
</organism>
<dbReference type="PROSITE" id="PS50030">
    <property type="entry name" value="UBA"/>
    <property type="match status" value="1"/>
</dbReference>
<dbReference type="Proteomes" id="UP001158986">
    <property type="component" value="Unassembled WGS sequence"/>
</dbReference>
<feature type="domain" description="UBA" evidence="5">
    <location>
        <begin position="3503"/>
        <end position="3552"/>
    </location>
</feature>
<evidence type="ECO:0000256" key="1">
    <source>
        <dbReference type="ARBA" id="ARBA00022723"/>
    </source>
</evidence>
<keyword evidence="2" id="KW-0863">Zinc-finger</keyword>
<gene>
    <name evidence="7" type="ORF">PBS001_LOCUS5077</name>
</gene>
<dbReference type="InterPro" id="IPR035768">
    <property type="entry name" value="SPRY_HERC1"/>
</dbReference>
<dbReference type="InterPro" id="IPR008979">
    <property type="entry name" value="Galactose-bd-like_sf"/>
</dbReference>